<dbReference type="RefSeq" id="WP_252620015.1">
    <property type="nucleotide sequence ID" value="NZ_CP099490.1"/>
</dbReference>
<dbReference type="Pfam" id="PF06628">
    <property type="entry name" value="Catalase-rel"/>
    <property type="match status" value="1"/>
</dbReference>
<dbReference type="InterPro" id="IPR024712">
    <property type="entry name" value="Catalase_clade2"/>
</dbReference>
<dbReference type="PIRSF" id="PIRSF038927">
    <property type="entry name" value="Catalase_clade2"/>
    <property type="match status" value="1"/>
</dbReference>
<dbReference type="Proteomes" id="UP001056535">
    <property type="component" value="Chromosome"/>
</dbReference>
<feature type="region of interest" description="Disordered" evidence="12">
    <location>
        <begin position="1"/>
        <end position="93"/>
    </location>
</feature>
<evidence type="ECO:0000256" key="11">
    <source>
        <dbReference type="RuleBase" id="RU000498"/>
    </source>
</evidence>
<evidence type="ECO:0000256" key="2">
    <source>
        <dbReference type="ARBA" id="ARBA00010660"/>
    </source>
</evidence>
<dbReference type="SUPFAM" id="SSF52317">
    <property type="entry name" value="Class I glutamine amidotransferase-like"/>
    <property type="match status" value="1"/>
</dbReference>
<proteinExistence type="inferred from homology"/>
<gene>
    <name evidence="14" type="ORF">NF557_13350</name>
</gene>
<evidence type="ECO:0000256" key="9">
    <source>
        <dbReference type="ARBA" id="ARBA00023324"/>
    </source>
</evidence>
<dbReference type="InterPro" id="IPR011614">
    <property type="entry name" value="Catalase_core"/>
</dbReference>
<evidence type="ECO:0000259" key="13">
    <source>
        <dbReference type="SMART" id="SM01060"/>
    </source>
</evidence>
<keyword evidence="6 10" id="KW-0479">Metal-binding</keyword>
<evidence type="ECO:0000256" key="7">
    <source>
        <dbReference type="ARBA" id="ARBA00023002"/>
    </source>
</evidence>
<dbReference type="InterPro" id="IPR002226">
    <property type="entry name" value="Catalase_haem_BS"/>
</dbReference>
<comment type="function">
    <text evidence="10">Decomposes hydrogen peroxide into water and oxygen; serves to protect cells from the toxic effects of hydrogen peroxide.</text>
</comment>
<evidence type="ECO:0000256" key="12">
    <source>
        <dbReference type="SAM" id="MobiDB-lite"/>
    </source>
</evidence>
<name>A0ABY4YG57_9MICO</name>
<dbReference type="GO" id="GO:0004096">
    <property type="term" value="F:catalase activity"/>
    <property type="evidence" value="ECO:0007669"/>
    <property type="project" value="UniProtKB-EC"/>
</dbReference>
<evidence type="ECO:0000313" key="14">
    <source>
        <dbReference type="EMBL" id="USQ75589.1"/>
    </source>
</evidence>
<evidence type="ECO:0000256" key="4">
    <source>
        <dbReference type="ARBA" id="ARBA00022559"/>
    </source>
</evidence>
<dbReference type="SUPFAM" id="SSF56634">
    <property type="entry name" value="Heme-dependent catalase-like"/>
    <property type="match status" value="1"/>
</dbReference>
<reference evidence="14" key="1">
    <citation type="submission" date="2022-06" db="EMBL/GenBank/DDBJ databases">
        <title>Ornithinimicrobium JY.X270.</title>
        <authorList>
            <person name="Huang Y."/>
        </authorList>
    </citation>
    <scope>NUCLEOTIDE SEQUENCE</scope>
    <source>
        <strain evidence="14">JY.X270</strain>
    </source>
</reference>
<feature type="compositionally biased region" description="Basic and acidic residues" evidence="12">
    <location>
        <begin position="61"/>
        <end position="75"/>
    </location>
</feature>
<sequence length="786" mass="84690">MVTKDESERGSTEQLAEAASSVAQGAAKVAKGVADTVRDAVGGITIPGAPGSEPPTVQEPTEPREPLPPKPDQRAPRPGSATGKDLPSAPDDIRSQADAHLTTAQGMRLAETDHSLTAGPRGPVLLQDHHLREKLMHFDHERIPERVVHARGTGAHGRFRSYGTAGNITRAAFLNGETETPVFVRFSTVVGFRGSADTVRDTRGFAVKFYTSEGNFDLVSNNIPVFFIQDAIKFPDVVHAVKPEPAREIPQAQSAHDTFWDFVSLHTEAQHHTMWNMSGRGIPYSFRTLEGFGVHTFRMVAADGSTTLVKFFWKPVLGAHSLVWEEAQLINGVDPDFHRRDLYDAIEAGAHPEWELGVQTFPDTEDQTFEGIDLLDPTKLVPEELAPVQRIGRLTLDAAPTNFFAEVEQVAFHPGHLVPGIDVTNDPLLQGRLFSYLDTQLTRLGGPNFPQIPVNRPHVPVNDMFRDGFHQHAVHTGNAPYKPNTVDGGCPFTVGAGGGGYVEVPERVDGAKERRAPASFADHFTQPRLFWMSMSPVEQQQIVDAYTFELGKCYEQVIKERQLVCLANIDPVLCQKVAQGLGLPVPEPTIPPVEVQPSPALSQIGGTWPVDGRRIGIIADEASDLEGVRELRQAVHAAGMTPLVIAPHGGMLGQESGDPFPVQRSFVTARSVEFDAVLVAGAPAPAPPTTPASDAKASGGDALTEATEAVVDPRVTLLLTEMFRHAKAIGAWGDGASTLVQAGVEGSGVVVADSATAALSQVQELLGAHRVWDRFPPADAMQGGRP</sequence>
<dbReference type="CDD" id="cd03132">
    <property type="entry name" value="GATase1_catalase"/>
    <property type="match status" value="1"/>
</dbReference>
<dbReference type="PANTHER" id="PTHR42821:SF1">
    <property type="entry name" value="CATALASE-B"/>
    <property type="match status" value="1"/>
</dbReference>
<dbReference type="InterPro" id="IPR024708">
    <property type="entry name" value="Catalase_AS"/>
</dbReference>
<dbReference type="EC" id="1.11.1.6" evidence="3 10"/>
<comment type="cofactor">
    <cofactor evidence="1 10">
        <name>heme</name>
        <dbReference type="ChEBI" id="CHEBI:30413"/>
    </cofactor>
</comment>
<dbReference type="Gene3D" id="1.20.1370.20">
    <property type="match status" value="1"/>
</dbReference>
<dbReference type="PANTHER" id="PTHR42821">
    <property type="entry name" value="CATALASE"/>
    <property type="match status" value="1"/>
</dbReference>
<keyword evidence="8 10" id="KW-0408">Iron</keyword>
<dbReference type="PROSITE" id="PS00437">
    <property type="entry name" value="CATALASE_1"/>
    <property type="match status" value="1"/>
</dbReference>
<keyword evidence="9 10" id="KW-0376">Hydrogen peroxide</keyword>
<dbReference type="InterPro" id="IPR018028">
    <property type="entry name" value="Catalase"/>
</dbReference>
<dbReference type="PROSITE" id="PS51402">
    <property type="entry name" value="CATALASE_3"/>
    <property type="match status" value="1"/>
</dbReference>
<comment type="catalytic activity">
    <reaction evidence="10 11">
        <text>2 H2O2 = O2 + 2 H2O</text>
        <dbReference type="Rhea" id="RHEA:20309"/>
        <dbReference type="ChEBI" id="CHEBI:15377"/>
        <dbReference type="ChEBI" id="CHEBI:15379"/>
        <dbReference type="ChEBI" id="CHEBI:16240"/>
        <dbReference type="EC" id="1.11.1.6"/>
    </reaction>
</comment>
<dbReference type="Pfam" id="PF18011">
    <property type="entry name" value="Catalase_C"/>
    <property type="match status" value="1"/>
</dbReference>
<evidence type="ECO:0000256" key="8">
    <source>
        <dbReference type="ARBA" id="ARBA00023004"/>
    </source>
</evidence>
<keyword evidence="4 10" id="KW-0575">Peroxidase</keyword>
<evidence type="ECO:0000313" key="15">
    <source>
        <dbReference type="Proteomes" id="UP001056535"/>
    </source>
</evidence>
<evidence type="ECO:0000256" key="5">
    <source>
        <dbReference type="ARBA" id="ARBA00022617"/>
    </source>
</evidence>
<dbReference type="InterPro" id="IPR029062">
    <property type="entry name" value="Class_I_gatase-like"/>
</dbReference>
<dbReference type="Pfam" id="PF00199">
    <property type="entry name" value="Catalase"/>
    <property type="match status" value="1"/>
</dbReference>
<dbReference type="PROSITE" id="PS00438">
    <property type="entry name" value="CATALASE_2"/>
    <property type="match status" value="1"/>
</dbReference>
<dbReference type="Gene3D" id="2.40.180.10">
    <property type="entry name" value="Catalase core domain"/>
    <property type="match status" value="1"/>
</dbReference>
<accession>A0ABY4YG57</accession>
<keyword evidence="7 10" id="KW-0560">Oxidoreductase</keyword>
<feature type="compositionally biased region" description="Basic and acidic residues" evidence="12">
    <location>
        <begin position="1"/>
        <end position="11"/>
    </location>
</feature>
<keyword evidence="15" id="KW-1185">Reference proteome</keyword>
<dbReference type="PRINTS" id="PR00067">
    <property type="entry name" value="CATALASE"/>
</dbReference>
<protein>
    <recommendedName>
        <fullName evidence="3 10">Catalase</fullName>
        <ecNumber evidence="3 10">1.11.1.6</ecNumber>
    </recommendedName>
</protein>
<dbReference type="InterPro" id="IPR043156">
    <property type="entry name" value="Catalase_clade2_helical"/>
</dbReference>
<evidence type="ECO:0000256" key="6">
    <source>
        <dbReference type="ARBA" id="ARBA00022723"/>
    </source>
</evidence>
<feature type="domain" description="Catalase core" evidence="13">
    <location>
        <begin position="102"/>
        <end position="490"/>
    </location>
</feature>
<comment type="similarity">
    <text evidence="2">Belongs to the catalase family. HPII subfamily.</text>
</comment>
<evidence type="ECO:0000256" key="10">
    <source>
        <dbReference type="PIRNR" id="PIRNR038927"/>
    </source>
</evidence>
<keyword evidence="5 10" id="KW-0349">Heme</keyword>
<dbReference type="InterPro" id="IPR020835">
    <property type="entry name" value="Catalase_sf"/>
</dbReference>
<evidence type="ECO:0000256" key="3">
    <source>
        <dbReference type="ARBA" id="ARBA00012314"/>
    </source>
</evidence>
<dbReference type="Gene3D" id="3.40.50.880">
    <property type="match status" value="1"/>
</dbReference>
<feature type="compositionally biased region" description="Low complexity" evidence="12">
    <location>
        <begin position="16"/>
        <end position="34"/>
    </location>
</feature>
<dbReference type="InterPro" id="IPR010582">
    <property type="entry name" value="Catalase_immune_responsive"/>
</dbReference>
<dbReference type="EMBL" id="CP099490">
    <property type="protein sequence ID" value="USQ75589.1"/>
    <property type="molecule type" value="Genomic_DNA"/>
</dbReference>
<dbReference type="SMART" id="SM01060">
    <property type="entry name" value="Catalase"/>
    <property type="match status" value="1"/>
</dbReference>
<evidence type="ECO:0000256" key="1">
    <source>
        <dbReference type="ARBA" id="ARBA00001971"/>
    </source>
</evidence>
<organism evidence="14 15">
    <name type="scientific">Ornithinimicrobium cryptoxanthini</name>
    <dbReference type="NCBI Taxonomy" id="2934161"/>
    <lineage>
        <taxon>Bacteria</taxon>
        <taxon>Bacillati</taxon>
        <taxon>Actinomycetota</taxon>
        <taxon>Actinomycetes</taxon>
        <taxon>Micrococcales</taxon>
        <taxon>Ornithinimicrobiaceae</taxon>
        <taxon>Ornithinimicrobium</taxon>
    </lineage>
</organism>
<dbReference type="InterPro" id="IPR041399">
    <property type="entry name" value="Catalase_large_C"/>
</dbReference>